<accession>A0ACC7PAH5</accession>
<protein>
    <submittedName>
        <fullName evidence="1">SGNH hydrolase domain-containing protein</fullName>
    </submittedName>
</protein>
<sequence length="663" mass="71356">MHNKSLSYRPDIDGLRAIAVLAVVIFHFNKEWLPGGFVGVDIFFVISGFLITGIIARQVATGTFSFGEFYRRRVRRILPAALFVTISTLLFGLVFMLPDDAKVLSRSAIATTLSVANIYFWKSLDTSYFAASSDTVPLLHMWSLGVEEQFYLLWPALLLITYKLGGRALTVSTAVVLAIASFWYGQHVLISDPTFAYYMLPSRAGELLLGGLVFFACDTLKGKTGRIGAQAIGVVGAALLVWSLAFIRETAGFPGFISLAPSLGAALIIASGSLGQTAVGTVLSIRPMVAIGLVSFSLYLWHWPVLAFYRYAYADLSLPGGALCLAIMVVLTYASYKFIEVPFRSTNTGLTKTAAIPALALLTVVFSGVVLQQRGLIDSLAPKNYRENLTAHRDGAQPASAAVYVCQVAYKPALFSDGKCVFGDMNKAPKVLLIGDSNAAHFAGYLSQIAKSQGIAVRNVEHSACPPLPGNRSVKYVRQAYETSCPAYYAKAREEMLKYDTIIVGASWLSYQAQNKSEFANDIDALLDDLQASGKNVVVALKAPTFPAMDRQCPGKALKIPFLDCSSKAIAQDRGEMGVNLQIIEKAAGRKNISTFSVRDLICDGSLCRAFAGNTPLYYDGGHLSRAGSETLGALAVASGKVPVALRNLAQSDVTVAAGERAR</sequence>
<comment type="caution">
    <text evidence="1">The sequence shown here is derived from an EMBL/GenBank/DDBJ whole genome shotgun (WGS) entry which is preliminary data.</text>
</comment>
<dbReference type="Proteomes" id="UP001637618">
    <property type="component" value="Unassembled WGS sequence"/>
</dbReference>
<gene>
    <name evidence="1" type="ORF">OOJ96_04230</name>
</gene>
<reference evidence="1" key="1">
    <citation type="submission" date="2022-11" db="EMBL/GenBank/DDBJ databases">
        <title>Draft genome sequences of strains of Pseudomonas imrae sp. nov.</title>
        <authorList>
            <person name="Salva Serra F."/>
            <person name="Nimje P."/>
            <person name="Moore E.R.B."/>
            <person name="Marathe N.P."/>
        </authorList>
    </citation>
    <scope>NUCLEOTIDE SEQUENCE</scope>
    <source>
        <strain evidence="1">15FMM2</strain>
    </source>
</reference>
<evidence type="ECO:0000313" key="2">
    <source>
        <dbReference type="Proteomes" id="UP001637618"/>
    </source>
</evidence>
<evidence type="ECO:0000313" key="1">
    <source>
        <dbReference type="EMBL" id="MFO2476610.1"/>
    </source>
</evidence>
<keyword evidence="2" id="KW-1185">Reference proteome</keyword>
<organism evidence="1 2">
    <name type="scientific">Pseudomonas imrae</name>
    <dbReference type="NCBI Taxonomy" id="2992837"/>
    <lineage>
        <taxon>Bacteria</taxon>
        <taxon>Pseudomonadati</taxon>
        <taxon>Pseudomonadota</taxon>
        <taxon>Gammaproteobacteria</taxon>
        <taxon>Pseudomonadales</taxon>
        <taxon>Pseudomonadaceae</taxon>
        <taxon>Pseudomonas</taxon>
    </lineage>
</organism>
<dbReference type="EMBL" id="JAPEQY010000002">
    <property type="protein sequence ID" value="MFO2476610.1"/>
    <property type="molecule type" value="Genomic_DNA"/>
</dbReference>
<proteinExistence type="predicted"/>
<name>A0ACC7PAH5_9PSED</name>
<keyword evidence="1" id="KW-0378">Hydrolase</keyword>